<keyword evidence="2" id="KW-0813">Transport</keyword>
<evidence type="ECO:0000256" key="1">
    <source>
        <dbReference type="ARBA" id="ARBA00004141"/>
    </source>
</evidence>
<evidence type="ECO:0000313" key="7">
    <source>
        <dbReference type="EMBL" id="VAW33896.1"/>
    </source>
</evidence>
<feature type="transmembrane region" description="Helical" evidence="6">
    <location>
        <begin position="184"/>
        <end position="210"/>
    </location>
</feature>
<evidence type="ECO:0000256" key="6">
    <source>
        <dbReference type="SAM" id="Phobius"/>
    </source>
</evidence>
<feature type="transmembrane region" description="Helical" evidence="6">
    <location>
        <begin position="368"/>
        <end position="390"/>
    </location>
</feature>
<protein>
    <submittedName>
        <fullName evidence="7">AmpG permease</fullName>
    </submittedName>
</protein>
<feature type="transmembrane region" description="Helical" evidence="6">
    <location>
        <begin position="71"/>
        <end position="91"/>
    </location>
</feature>
<evidence type="ECO:0000256" key="5">
    <source>
        <dbReference type="ARBA" id="ARBA00023136"/>
    </source>
</evidence>
<dbReference type="EMBL" id="UOEW01000047">
    <property type="protein sequence ID" value="VAW33896.1"/>
    <property type="molecule type" value="Genomic_DNA"/>
</dbReference>
<dbReference type="InterPro" id="IPR036259">
    <property type="entry name" value="MFS_trans_sf"/>
</dbReference>
<feature type="transmembrane region" description="Helical" evidence="6">
    <location>
        <begin position="330"/>
        <end position="356"/>
    </location>
</feature>
<sequence>RRGWLLLAQLMIIIALIWMASTDPALGEKQIRMMAFAVVLLAFSAATQDISVDAWRIEAADEKDIGILSSLYIVGYRIGMILSGAGALFLVNRLGSSAASYSYGAWRMSYLIMAATMLIGVLTTLKIKEPQVTKDRAKYQTRDYLAIILIFIIAILSFIVVYKFTGIYKGGFSLWLSALFHNSILATVIVSIIQLTLAFTVAILTSVLVYRLPWTNRTMTRTIYITPVIDLLQRHKTHAWLLIGIICTYRISDIVMGVSANLFYQYMGFNLGEIAGIVKTFGLIMTLTGGLLGGFAVVKYGVLRIMIVGAILSAATNLLFMVMAETGKSIEFLVILISADNLSAGLALTAFVGFLSLMVNRSFTAVQYAMFSSVMTLFPKILGGFSGGMIEAWGYSQFFLMTTIIGIPVVLMLIYADKKQCFRLVYADTTKK</sequence>
<accession>A0A3B0VP10</accession>
<keyword evidence="3 6" id="KW-0812">Transmembrane</keyword>
<dbReference type="SUPFAM" id="SSF103473">
    <property type="entry name" value="MFS general substrate transporter"/>
    <property type="match status" value="2"/>
</dbReference>
<keyword evidence="4 6" id="KW-1133">Transmembrane helix</keyword>
<comment type="subcellular location">
    <subcellularLocation>
        <location evidence="1">Membrane</location>
        <topology evidence="1">Multi-pass membrane protein</topology>
    </subcellularLocation>
</comment>
<dbReference type="InterPro" id="IPR004752">
    <property type="entry name" value="AmpG_permease/AT-1"/>
</dbReference>
<evidence type="ECO:0000256" key="2">
    <source>
        <dbReference type="ARBA" id="ARBA00022448"/>
    </source>
</evidence>
<feature type="transmembrane region" description="Helical" evidence="6">
    <location>
        <begin position="239"/>
        <end position="264"/>
    </location>
</feature>
<dbReference type="GO" id="GO:0016020">
    <property type="term" value="C:membrane"/>
    <property type="evidence" value="ECO:0007669"/>
    <property type="project" value="UniProtKB-SubCell"/>
</dbReference>
<feature type="transmembrane region" description="Helical" evidence="6">
    <location>
        <begin position="305"/>
        <end position="324"/>
    </location>
</feature>
<feature type="transmembrane region" description="Helical" evidence="6">
    <location>
        <begin position="276"/>
        <end position="298"/>
    </location>
</feature>
<dbReference type="PANTHER" id="PTHR12778">
    <property type="entry name" value="SOLUTE CARRIER FAMILY 33 ACETYL-COA TRANSPORTER -RELATED"/>
    <property type="match status" value="1"/>
</dbReference>
<dbReference type="NCBIfam" id="TIGR00901">
    <property type="entry name" value="2A0125"/>
    <property type="match status" value="1"/>
</dbReference>
<organism evidence="7">
    <name type="scientific">hydrothermal vent metagenome</name>
    <dbReference type="NCBI Taxonomy" id="652676"/>
    <lineage>
        <taxon>unclassified sequences</taxon>
        <taxon>metagenomes</taxon>
        <taxon>ecological metagenomes</taxon>
    </lineage>
</organism>
<feature type="transmembrane region" description="Helical" evidence="6">
    <location>
        <begin position="103"/>
        <end position="123"/>
    </location>
</feature>
<proteinExistence type="predicted"/>
<evidence type="ECO:0000256" key="4">
    <source>
        <dbReference type="ARBA" id="ARBA00022989"/>
    </source>
</evidence>
<dbReference type="PANTHER" id="PTHR12778:SF10">
    <property type="entry name" value="MAJOR FACILITATOR SUPERFAMILY DOMAIN-CONTAINING PROTEIN 3"/>
    <property type="match status" value="1"/>
</dbReference>
<evidence type="ECO:0000256" key="3">
    <source>
        <dbReference type="ARBA" id="ARBA00022692"/>
    </source>
</evidence>
<dbReference type="AlphaFoldDB" id="A0A3B0VP10"/>
<gene>
    <name evidence="7" type="ORF">MNBD_GAMMA01-1280</name>
</gene>
<feature type="transmembrane region" description="Helical" evidence="6">
    <location>
        <begin position="144"/>
        <end position="164"/>
    </location>
</feature>
<feature type="transmembrane region" description="Helical" evidence="6">
    <location>
        <begin position="32"/>
        <end position="50"/>
    </location>
</feature>
<feature type="non-terminal residue" evidence="7">
    <location>
        <position position="1"/>
    </location>
</feature>
<dbReference type="Gene3D" id="1.20.1250.20">
    <property type="entry name" value="MFS general substrate transporter like domains"/>
    <property type="match status" value="2"/>
</dbReference>
<keyword evidence="5 6" id="KW-0472">Membrane</keyword>
<reference evidence="7" key="1">
    <citation type="submission" date="2018-06" db="EMBL/GenBank/DDBJ databases">
        <authorList>
            <person name="Zhirakovskaya E."/>
        </authorList>
    </citation>
    <scope>NUCLEOTIDE SEQUENCE</scope>
</reference>
<name>A0A3B0VP10_9ZZZZ</name>
<feature type="transmembrane region" description="Helical" evidence="6">
    <location>
        <begin position="396"/>
        <end position="416"/>
    </location>
</feature>